<proteinExistence type="predicted"/>
<evidence type="ECO:0000313" key="2">
    <source>
        <dbReference type="EMBL" id="SHI71717.1"/>
    </source>
</evidence>
<organism evidence="2 3">
    <name type="scientific">Palleronia salina</name>
    <dbReference type="NCBI Taxonomy" id="313368"/>
    <lineage>
        <taxon>Bacteria</taxon>
        <taxon>Pseudomonadati</taxon>
        <taxon>Pseudomonadota</taxon>
        <taxon>Alphaproteobacteria</taxon>
        <taxon>Rhodobacterales</taxon>
        <taxon>Roseobacteraceae</taxon>
        <taxon>Palleronia</taxon>
    </lineage>
</organism>
<dbReference type="EMBL" id="FQZA01000002">
    <property type="protein sequence ID" value="SHI71717.1"/>
    <property type="molecule type" value="Genomic_DNA"/>
</dbReference>
<dbReference type="SMART" id="SM00100">
    <property type="entry name" value="cNMP"/>
    <property type="match status" value="1"/>
</dbReference>
<dbReference type="InterPro" id="IPR000595">
    <property type="entry name" value="cNMP-bd_dom"/>
</dbReference>
<evidence type="ECO:0000259" key="1">
    <source>
        <dbReference type="SMART" id="SM00100"/>
    </source>
</evidence>
<evidence type="ECO:0000313" key="3">
    <source>
        <dbReference type="Proteomes" id="UP000184040"/>
    </source>
</evidence>
<dbReference type="STRING" id="313368.SAMN04488012_102364"/>
<dbReference type="SUPFAM" id="SSF51206">
    <property type="entry name" value="cAMP-binding domain-like"/>
    <property type="match status" value="1"/>
</dbReference>
<keyword evidence="2" id="KW-0418">Kinase</keyword>
<reference evidence="2 3" key="1">
    <citation type="submission" date="2016-11" db="EMBL/GenBank/DDBJ databases">
        <authorList>
            <person name="Jaros S."/>
            <person name="Januszkiewicz K."/>
            <person name="Wedrychowicz H."/>
        </authorList>
    </citation>
    <scope>NUCLEOTIDE SEQUENCE [LARGE SCALE GENOMIC DNA]</scope>
    <source>
        <strain evidence="2 3">DSM 26892</strain>
    </source>
</reference>
<dbReference type="CDD" id="cd00038">
    <property type="entry name" value="CAP_ED"/>
    <property type="match status" value="1"/>
</dbReference>
<dbReference type="GO" id="GO:0016301">
    <property type="term" value="F:kinase activity"/>
    <property type="evidence" value="ECO:0007669"/>
    <property type="project" value="UniProtKB-KW"/>
</dbReference>
<keyword evidence="3" id="KW-1185">Reference proteome</keyword>
<dbReference type="Gene3D" id="2.60.120.10">
    <property type="entry name" value="Jelly Rolls"/>
    <property type="match status" value="1"/>
</dbReference>
<gene>
    <name evidence="2" type="ORF">SAMN04488012_102364</name>
</gene>
<sequence length="191" mass="21026">MVLSDYRAPPHRRMIRIMSKLAVLFAHAPLTRVDAGQPVFHRDDPIRDAIFLESGSIALVRTLSEGETLTLHVARPGTLLAEASLFAARYHCDAKTRTDTALRRVARGAFLEGLAESPATLLDLFAGAAKEVQAQRARVEILRMKRLPDRLDAWIALNGAPADRPWTEVAEAIGVSPAALYRELAKRRKAG</sequence>
<name>A0A1M6DEG1_9RHOB</name>
<dbReference type="InterPro" id="IPR014710">
    <property type="entry name" value="RmlC-like_jellyroll"/>
</dbReference>
<dbReference type="InterPro" id="IPR018490">
    <property type="entry name" value="cNMP-bd_dom_sf"/>
</dbReference>
<dbReference type="Pfam" id="PF00027">
    <property type="entry name" value="cNMP_binding"/>
    <property type="match status" value="1"/>
</dbReference>
<feature type="domain" description="Cyclic nucleotide-binding" evidence="1">
    <location>
        <begin position="14"/>
        <end position="129"/>
    </location>
</feature>
<protein>
    <submittedName>
        <fullName evidence="2">cAMP-binding domain of CRP or a regulatory subunit of cAMP-dependent protein kinases</fullName>
    </submittedName>
</protein>
<keyword evidence="2" id="KW-0808">Transferase</keyword>
<dbReference type="AlphaFoldDB" id="A0A1M6DEG1"/>
<dbReference type="Proteomes" id="UP000184040">
    <property type="component" value="Unassembled WGS sequence"/>
</dbReference>
<accession>A0A1M6DEG1</accession>